<dbReference type="EMBL" id="RFFH01000011">
    <property type="protein sequence ID" value="RMI30050.1"/>
    <property type="molecule type" value="Genomic_DNA"/>
</dbReference>
<evidence type="ECO:0000256" key="1">
    <source>
        <dbReference type="SAM" id="Phobius"/>
    </source>
</evidence>
<evidence type="ECO:0000313" key="3">
    <source>
        <dbReference type="Proteomes" id="UP000279275"/>
    </source>
</evidence>
<proteinExistence type="predicted"/>
<evidence type="ECO:0000313" key="2">
    <source>
        <dbReference type="EMBL" id="RMI30050.1"/>
    </source>
</evidence>
<organism evidence="2 3">
    <name type="scientific">Nocardia stercoris</name>
    <dbReference type="NCBI Taxonomy" id="2483361"/>
    <lineage>
        <taxon>Bacteria</taxon>
        <taxon>Bacillati</taxon>
        <taxon>Actinomycetota</taxon>
        <taxon>Actinomycetes</taxon>
        <taxon>Mycobacteriales</taxon>
        <taxon>Nocardiaceae</taxon>
        <taxon>Nocardia</taxon>
    </lineage>
</organism>
<keyword evidence="3" id="KW-1185">Reference proteome</keyword>
<feature type="transmembrane region" description="Helical" evidence="1">
    <location>
        <begin position="96"/>
        <end position="114"/>
    </location>
</feature>
<sequence length="143" mass="14769">MPLRLRARLVLVLAVVFGALAMHGLTSGCAGGATTAAHTMGATTIQAAAMPMHSVEPAVSAARVAEHATVSTLARSAHRAAHEICVPNLPPRDAGLLLLAALITLFALPMAFRIPGRVAIPGYRGPPPRGGARTLIDLCVSRR</sequence>
<comment type="caution">
    <text evidence="2">The sequence shown here is derived from an EMBL/GenBank/DDBJ whole genome shotgun (WGS) entry which is preliminary data.</text>
</comment>
<dbReference type="PROSITE" id="PS51257">
    <property type="entry name" value="PROKAR_LIPOPROTEIN"/>
    <property type="match status" value="1"/>
</dbReference>
<keyword evidence="1" id="KW-0472">Membrane</keyword>
<keyword evidence="1" id="KW-1133">Transmembrane helix</keyword>
<reference evidence="2 3" key="1">
    <citation type="submission" date="2018-10" db="EMBL/GenBank/DDBJ databases">
        <title>Isolation from cow dung.</title>
        <authorList>
            <person name="Ling L."/>
        </authorList>
    </citation>
    <scope>NUCLEOTIDE SEQUENCE [LARGE SCALE GENOMIC DNA]</scope>
    <source>
        <strain evidence="2 3">NEAU-LL90</strain>
    </source>
</reference>
<dbReference type="AlphaFoldDB" id="A0A3M2L021"/>
<protein>
    <submittedName>
        <fullName evidence="2">Uncharacterized protein</fullName>
    </submittedName>
</protein>
<keyword evidence="1" id="KW-0812">Transmembrane</keyword>
<dbReference type="Proteomes" id="UP000279275">
    <property type="component" value="Unassembled WGS sequence"/>
</dbReference>
<accession>A0A3M2L021</accession>
<name>A0A3M2L021_9NOCA</name>
<gene>
    <name evidence="2" type="ORF">EBN03_22695</name>
</gene>